<evidence type="ECO:0000313" key="1">
    <source>
        <dbReference type="EMBL" id="GGZ86303.1"/>
    </source>
</evidence>
<proteinExistence type="predicted"/>
<comment type="caution">
    <text evidence="1">The sequence shown here is derived from an EMBL/GenBank/DDBJ whole genome shotgun (WGS) entry which is preliminary data.</text>
</comment>
<dbReference type="Proteomes" id="UP000623010">
    <property type="component" value="Unassembled WGS sequence"/>
</dbReference>
<gene>
    <name evidence="1" type="ORF">GCM10010389_25930</name>
</gene>
<dbReference type="EMBL" id="BMWH01000007">
    <property type="protein sequence ID" value="GGZ86303.1"/>
    <property type="molecule type" value="Genomic_DNA"/>
</dbReference>
<organism evidence="1 2">
    <name type="scientific">Streptomyces echinoruber</name>
    <dbReference type="NCBI Taxonomy" id="68898"/>
    <lineage>
        <taxon>Bacteria</taxon>
        <taxon>Bacillati</taxon>
        <taxon>Actinomycetota</taxon>
        <taxon>Actinomycetes</taxon>
        <taxon>Kitasatosporales</taxon>
        <taxon>Streptomycetaceae</taxon>
        <taxon>Streptomyces</taxon>
    </lineage>
</organism>
<accession>A0A918VAY3</accession>
<dbReference type="RefSeq" id="WP_190057528.1">
    <property type="nucleotide sequence ID" value="NZ_BMWH01000007.1"/>
</dbReference>
<dbReference type="AlphaFoldDB" id="A0A918VAY3"/>
<reference evidence="1" key="1">
    <citation type="journal article" date="2014" name="Int. J. Syst. Evol. Microbiol.">
        <title>Complete genome sequence of Corynebacterium casei LMG S-19264T (=DSM 44701T), isolated from a smear-ripened cheese.</title>
        <authorList>
            <consortium name="US DOE Joint Genome Institute (JGI-PGF)"/>
            <person name="Walter F."/>
            <person name="Albersmeier A."/>
            <person name="Kalinowski J."/>
            <person name="Ruckert C."/>
        </authorList>
    </citation>
    <scope>NUCLEOTIDE SEQUENCE</scope>
    <source>
        <strain evidence="1">JCM 5016</strain>
    </source>
</reference>
<evidence type="ECO:0000313" key="2">
    <source>
        <dbReference type="Proteomes" id="UP000623010"/>
    </source>
</evidence>
<sequence length="213" mass="23468">MSLLLRAPQEAACWEWELDDFAPPGLDSALMTAARMSAVLRDHRLLYPQFLEWMWTVHGHGGTGVITRLVTSGPLHEGQLSRRVRESKPVGLPDAEPGVIQVLGTGTWFDAEGKEHQESDLVVLSVYPDQLHLAAEVAVFHDIWDYCDFHGNPHPEVQRRNAPRLSAALQALEKLLDAPAVPGDATYFGKAEGYGLAEPDLIDGRGPDLTDML</sequence>
<name>A0A918VAY3_9ACTN</name>
<keyword evidence="2" id="KW-1185">Reference proteome</keyword>
<protein>
    <submittedName>
        <fullName evidence="1">Uncharacterized protein</fullName>
    </submittedName>
</protein>
<reference evidence="1" key="2">
    <citation type="submission" date="2020-09" db="EMBL/GenBank/DDBJ databases">
        <authorList>
            <person name="Sun Q."/>
            <person name="Ohkuma M."/>
        </authorList>
    </citation>
    <scope>NUCLEOTIDE SEQUENCE</scope>
    <source>
        <strain evidence="1">JCM 5016</strain>
    </source>
</reference>